<evidence type="ECO:0000256" key="1">
    <source>
        <dbReference type="SAM" id="MobiDB-lite"/>
    </source>
</evidence>
<evidence type="ECO:0000313" key="3">
    <source>
        <dbReference type="Proteomes" id="UP000284842"/>
    </source>
</evidence>
<accession>A0A409W4R5</accession>
<gene>
    <name evidence="2" type="ORF">CVT24_007820</name>
</gene>
<feature type="region of interest" description="Disordered" evidence="1">
    <location>
        <begin position="192"/>
        <end position="229"/>
    </location>
</feature>
<keyword evidence="3" id="KW-1185">Reference proteome</keyword>
<protein>
    <submittedName>
        <fullName evidence="2">Uncharacterized protein</fullName>
    </submittedName>
</protein>
<evidence type="ECO:0000313" key="2">
    <source>
        <dbReference type="EMBL" id="PPQ73491.1"/>
    </source>
</evidence>
<proteinExistence type="predicted"/>
<dbReference type="EMBL" id="NHTK01005814">
    <property type="protein sequence ID" value="PPQ73491.1"/>
    <property type="molecule type" value="Genomic_DNA"/>
</dbReference>
<feature type="region of interest" description="Disordered" evidence="1">
    <location>
        <begin position="57"/>
        <end position="92"/>
    </location>
</feature>
<dbReference type="OrthoDB" id="3267542at2759"/>
<dbReference type="InParanoid" id="A0A409W4R5"/>
<dbReference type="AlphaFoldDB" id="A0A409W4R5"/>
<name>A0A409W4R5_9AGAR</name>
<organism evidence="2 3">
    <name type="scientific">Panaeolus cyanescens</name>
    <dbReference type="NCBI Taxonomy" id="181874"/>
    <lineage>
        <taxon>Eukaryota</taxon>
        <taxon>Fungi</taxon>
        <taxon>Dikarya</taxon>
        <taxon>Basidiomycota</taxon>
        <taxon>Agaricomycotina</taxon>
        <taxon>Agaricomycetes</taxon>
        <taxon>Agaricomycetidae</taxon>
        <taxon>Agaricales</taxon>
        <taxon>Agaricineae</taxon>
        <taxon>Galeropsidaceae</taxon>
        <taxon>Panaeolus</taxon>
    </lineage>
</organism>
<sequence>MTASTFANANAGAEARPTLPSIHAFDQGVLKMKNTAVQPGVSNEAYAQYLHQRAQALEQSELSGKAPASRASSGAPHQLPSPPATPPPSSPVRHIPILRMPPTKFRLEACSMDEATALYVVPPEQGADEVFQNAAAEIKKHADPQYATTKPGGYIAFGKDVISHFKRNPGKGTRVHPYRIVAWTTYIPPAATKTSEAGSVGPTRRTPSYKTRPIAFGRMDKTTVPPKSS</sequence>
<reference evidence="2 3" key="1">
    <citation type="journal article" date="2018" name="Evol. Lett.">
        <title>Horizontal gene cluster transfer increased hallucinogenic mushroom diversity.</title>
        <authorList>
            <person name="Reynolds H.T."/>
            <person name="Vijayakumar V."/>
            <person name="Gluck-Thaler E."/>
            <person name="Korotkin H.B."/>
            <person name="Matheny P.B."/>
            <person name="Slot J.C."/>
        </authorList>
    </citation>
    <scope>NUCLEOTIDE SEQUENCE [LARGE SCALE GENOMIC DNA]</scope>
    <source>
        <strain evidence="2 3">2629</strain>
    </source>
</reference>
<feature type="compositionally biased region" description="Pro residues" evidence="1">
    <location>
        <begin position="79"/>
        <end position="90"/>
    </location>
</feature>
<comment type="caution">
    <text evidence="2">The sequence shown here is derived from an EMBL/GenBank/DDBJ whole genome shotgun (WGS) entry which is preliminary data.</text>
</comment>
<dbReference type="Proteomes" id="UP000284842">
    <property type="component" value="Unassembled WGS sequence"/>
</dbReference>